<evidence type="ECO:0000256" key="1">
    <source>
        <dbReference type="SAM" id="Coils"/>
    </source>
</evidence>
<keyword evidence="2" id="KW-1133">Transmembrane helix</keyword>
<evidence type="ECO:0000313" key="4">
    <source>
        <dbReference type="Proteomes" id="UP000634043"/>
    </source>
</evidence>
<sequence length="162" mass="18437">MSATRHSYHTGHYFSASARALGWLTTTLAITMIVNGSVAAYAFLPTAIITQFTHYRTEFDLAQMTCREGVRFAGITLGEMLPLAGIDFLFVKRNNYKRVSESRGSMSTFQFECYDGYIKLSDDVKLHLLQRKTKEQAMQEMQQMAQDLQAELRDLTDMKLQG</sequence>
<feature type="coiled-coil region" evidence="1">
    <location>
        <begin position="131"/>
        <end position="158"/>
    </location>
</feature>
<dbReference type="RefSeq" id="WP_188500496.1">
    <property type="nucleotide sequence ID" value="NZ_BMFP01000002.1"/>
</dbReference>
<keyword evidence="2" id="KW-0472">Membrane</keyword>
<keyword evidence="1" id="KW-0175">Coiled coil</keyword>
<evidence type="ECO:0000256" key="2">
    <source>
        <dbReference type="SAM" id="Phobius"/>
    </source>
</evidence>
<name>A0ABQ1W1B7_9BACT</name>
<dbReference type="Proteomes" id="UP000634043">
    <property type="component" value="Unassembled WGS sequence"/>
</dbReference>
<protein>
    <submittedName>
        <fullName evidence="3">Uncharacterized protein</fullName>
    </submittedName>
</protein>
<dbReference type="EMBL" id="BMFP01000002">
    <property type="protein sequence ID" value="GGG07871.1"/>
    <property type="molecule type" value="Genomic_DNA"/>
</dbReference>
<gene>
    <name evidence="3" type="ORF">GCM10011323_10550</name>
</gene>
<keyword evidence="2" id="KW-0812">Transmembrane</keyword>
<organism evidence="3 4">
    <name type="scientific">Pontibacter amylolyticus</name>
    <dbReference type="NCBI Taxonomy" id="1424080"/>
    <lineage>
        <taxon>Bacteria</taxon>
        <taxon>Pseudomonadati</taxon>
        <taxon>Bacteroidota</taxon>
        <taxon>Cytophagia</taxon>
        <taxon>Cytophagales</taxon>
        <taxon>Hymenobacteraceae</taxon>
        <taxon>Pontibacter</taxon>
    </lineage>
</organism>
<reference evidence="4" key="1">
    <citation type="journal article" date="2019" name="Int. J. Syst. Evol. Microbiol.">
        <title>The Global Catalogue of Microorganisms (GCM) 10K type strain sequencing project: providing services to taxonomists for standard genome sequencing and annotation.</title>
        <authorList>
            <consortium name="The Broad Institute Genomics Platform"/>
            <consortium name="The Broad Institute Genome Sequencing Center for Infectious Disease"/>
            <person name="Wu L."/>
            <person name="Ma J."/>
        </authorList>
    </citation>
    <scope>NUCLEOTIDE SEQUENCE [LARGE SCALE GENOMIC DNA]</scope>
    <source>
        <strain evidence="4">CGMCC 1.12749</strain>
    </source>
</reference>
<feature type="transmembrane region" description="Helical" evidence="2">
    <location>
        <begin position="69"/>
        <end position="91"/>
    </location>
</feature>
<accession>A0ABQ1W1B7</accession>
<evidence type="ECO:0000313" key="3">
    <source>
        <dbReference type="EMBL" id="GGG07871.1"/>
    </source>
</evidence>
<keyword evidence="4" id="KW-1185">Reference proteome</keyword>
<proteinExistence type="predicted"/>
<feature type="transmembrane region" description="Helical" evidence="2">
    <location>
        <begin position="21"/>
        <end position="49"/>
    </location>
</feature>
<comment type="caution">
    <text evidence="3">The sequence shown here is derived from an EMBL/GenBank/DDBJ whole genome shotgun (WGS) entry which is preliminary data.</text>
</comment>